<dbReference type="SMART" id="SM00530">
    <property type="entry name" value="HTH_XRE"/>
    <property type="match status" value="1"/>
</dbReference>
<dbReference type="Pfam" id="PF01381">
    <property type="entry name" value="HTH_3"/>
    <property type="match status" value="1"/>
</dbReference>
<accession>A0ABV1HLB3</accession>
<dbReference type="RefSeq" id="WP_349228889.1">
    <property type="nucleotide sequence ID" value="NZ_JBBMFJ010000008.1"/>
</dbReference>
<proteinExistence type="predicted"/>
<dbReference type="Gene3D" id="1.10.260.40">
    <property type="entry name" value="lambda repressor-like DNA-binding domains"/>
    <property type="match status" value="1"/>
</dbReference>
<evidence type="ECO:0000313" key="3">
    <source>
        <dbReference type="Proteomes" id="UP001437460"/>
    </source>
</evidence>
<dbReference type="SUPFAM" id="SSF47413">
    <property type="entry name" value="lambda repressor-like DNA-binding domains"/>
    <property type="match status" value="1"/>
</dbReference>
<feature type="domain" description="HTH cro/C1-type" evidence="1">
    <location>
        <begin position="152"/>
        <end position="209"/>
    </location>
</feature>
<protein>
    <submittedName>
        <fullName evidence="2">Helix-turn-helix transcriptional regulator</fullName>
    </submittedName>
</protein>
<name>A0ABV1HLB3_9FIRM</name>
<evidence type="ECO:0000259" key="1">
    <source>
        <dbReference type="PROSITE" id="PS50943"/>
    </source>
</evidence>
<dbReference type="Proteomes" id="UP001437460">
    <property type="component" value="Unassembled WGS sequence"/>
</dbReference>
<gene>
    <name evidence="2" type="ORF">WMO41_05445</name>
</gene>
<dbReference type="PROSITE" id="PS50943">
    <property type="entry name" value="HTH_CROC1"/>
    <property type="match status" value="1"/>
</dbReference>
<dbReference type="EMBL" id="JBBMFJ010000008">
    <property type="protein sequence ID" value="MEQ2562607.1"/>
    <property type="molecule type" value="Genomic_DNA"/>
</dbReference>
<dbReference type="InterPro" id="IPR010982">
    <property type="entry name" value="Lambda_DNA-bd_dom_sf"/>
</dbReference>
<reference evidence="2 3" key="1">
    <citation type="submission" date="2024-03" db="EMBL/GenBank/DDBJ databases">
        <title>Human intestinal bacterial collection.</title>
        <authorList>
            <person name="Pauvert C."/>
            <person name="Hitch T.C.A."/>
            <person name="Clavel T."/>
        </authorList>
    </citation>
    <scope>NUCLEOTIDE SEQUENCE [LARGE SCALE GENOMIC DNA]</scope>
    <source>
        <strain evidence="2 3">CLA-AP-H27</strain>
    </source>
</reference>
<organism evidence="2 3">
    <name type="scientific">Ventrimonas faecis</name>
    <dbReference type="NCBI Taxonomy" id="3133170"/>
    <lineage>
        <taxon>Bacteria</taxon>
        <taxon>Bacillati</taxon>
        <taxon>Bacillota</taxon>
        <taxon>Clostridia</taxon>
        <taxon>Lachnospirales</taxon>
        <taxon>Lachnospiraceae</taxon>
        <taxon>Ventrimonas</taxon>
    </lineage>
</organism>
<comment type="caution">
    <text evidence="2">The sequence shown here is derived from an EMBL/GenBank/DDBJ whole genome shotgun (WGS) entry which is preliminary data.</text>
</comment>
<sequence>MIHAYDEEYLPLAQRVMGDMLDYAVNTLDFELNDFYTMFLISGMAAQFEMGNPAFTAGKNGCEVAKEVLSLSGLPVPDTEDVMYLDKTPEYWTGWVLAYYQWHSVKTFKRIQSVIPVTEVCSMYNPLHEADIRMFVEIVDKRMEEDRKQSKLKRLRAYAKLSQRELADQSGVPLRQIQLFEQGERDISKTQAQTLQKLARALHVSTETLTN</sequence>
<evidence type="ECO:0000313" key="2">
    <source>
        <dbReference type="EMBL" id="MEQ2562607.1"/>
    </source>
</evidence>
<keyword evidence="3" id="KW-1185">Reference proteome</keyword>
<dbReference type="CDD" id="cd00093">
    <property type="entry name" value="HTH_XRE"/>
    <property type="match status" value="1"/>
</dbReference>
<dbReference type="InterPro" id="IPR001387">
    <property type="entry name" value="Cro/C1-type_HTH"/>
</dbReference>